<dbReference type="EMBL" id="CM034399">
    <property type="protein sequence ID" value="KAJ0176591.1"/>
    <property type="molecule type" value="Genomic_DNA"/>
</dbReference>
<name>A0ACC1CYB5_9NEOP</name>
<keyword evidence="2" id="KW-1185">Reference proteome</keyword>
<evidence type="ECO:0000313" key="1">
    <source>
        <dbReference type="EMBL" id="KAJ0176591.1"/>
    </source>
</evidence>
<comment type="caution">
    <text evidence="1">The sequence shown here is derived from an EMBL/GenBank/DDBJ whole genome shotgun (WGS) entry which is preliminary data.</text>
</comment>
<dbReference type="Proteomes" id="UP000824533">
    <property type="component" value="Linkage Group LG13"/>
</dbReference>
<reference evidence="1 2" key="1">
    <citation type="journal article" date="2021" name="Front. Genet.">
        <title>Chromosome-Level Genome Assembly Reveals Significant Gene Expansion in the Toll and IMD Signaling Pathways of Dendrolimus kikuchii.</title>
        <authorList>
            <person name="Zhou J."/>
            <person name="Wu P."/>
            <person name="Xiong Z."/>
            <person name="Liu N."/>
            <person name="Zhao N."/>
            <person name="Ji M."/>
            <person name="Qiu Y."/>
            <person name="Yang B."/>
        </authorList>
    </citation>
    <scope>NUCLEOTIDE SEQUENCE [LARGE SCALE GENOMIC DNA]</scope>
    <source>
        <strain evidence="1">Ann1</strain>
    </source>
</reference>
<accession>A0ACC1CYB5</accession>
<organism evidence="1 2">
    <name type="scientific">Dendrolimus kikuchii</name>
    <dbReference type="NCBI Taxonomy" id="765133"/>
    <lineage>
        <taxon>Eukaryota</taxon>
        <taxon>Metazoa</taxon>
        <taxon>Ecdysozoa</taxon>
        <taxon>Arthropoda</taxon>
        <taxon>Hexapoda</taxon>
        <taxon>Insecta</taxon>
        <taxon>Pterygota</taxon>
        <taxon>Neoptera</taxon>
        <taxon>Endopterygota</taxon>
        <taxon>Lepidoptera</taxon>
        <taxon>Glossata</taxon>
        <taxon>Ditrysia</taxon>
        <taxon>Bombycoidea</taxon>
        <taxon>Lasiocampidae</taxon>
        <taxon>Dendrolimus</taxon>
    </lineage>
</organism>
<sequence>MNTNLPQHFSLLCGELCNHLYVKEYDKGQVNSLIDELNTMPYKSELFVRKSDASSLVTALYINIKSADEFLTAKTSHLISHIVTRQSLQFDLEYLTKIILWYMDCLKKCSEIILPDILHNLQCILHSYPQVSHKFIEELIGNKGILINLINMDKETLSTVDPLQTCLIALKCIICIVTATEEKGGGDAQKIIAADFQERISTIVVRLLSKSSTKNRDEFLYCKVIISALRVLTQLYYNDQNINFSLPVVMGICQYFFLFGLVKQGPKPEAIMPAQQTIAVTPISHNAKGGKKQKLRKQRNNAIESLKKEIPVSDRSLMKDVDNFENNSAYKPASSNYLEPQKARNCWALTSDSDMSDVENSREAKLIALKSRVRQCASNLLLVLVKIKEKKEMFGYWWALLPDSPDVCTWSSSDASKKTLAYCATIDPIASSRASVLSVILALLSGSRLYLAQAETSKKDNASFIPFSISLGYVITCMHRVLINILDTERSHAVIIVALKCCAALVQATPYHKMKEGLISELVRSTRRFLVHRDVTLQVGALITMGCVLSVDPKVDEVIKSVQKDTVSANIASIHTNKPKNDVEYDDFEEGYSDDEMFTADQGPVNMSNTEDYIDNLHFFRSWILDICFKNLGWIFRGNEVLRCKPSAIPLILESLQVLSAVAFHHLHELLHSHCMLLGDILSEMLQHEHQDVVLQTSRTISIIGDAIQKLEHIDQAPPLNHCVCMWEKLIPPLSTVLQCHDNTPAKAIVCDCIANIGERCYKELPRRLQVLCCALLVGSCSDEEATVRAAAVRALAMAVMYRTLREDICFVCDCGENILRALSEPTLVVRTKAAWALGNLSDALVLNMEEPDIDDIDDDLLVRLLEVSIQCSLDNDKVKMSATRGLGNLLRLIKKENLLRNTQIKTLCETAIAKLLDCACKVSNMKVRWNACYAMGNAMKNDQLFTCFNGWQSQVFTSLCTLAQECKNLKVRINAAAALRAPSARSQYGGHFTYIWRGIMVAMENAANVDDFTEYKHKDNLTEQLCVTLAHLCCLLSQTDLSDILDPLVFYYDCAKSLFTQVCHKLPPENASCLRILQAAKYVTVDLTAANDTQMQALSIPEPLLKLLTETRF</sequence>
<proteinExistence type="predicted"/>
<protein>
    <submittedName>
        <fullName evidence="1">Uncharacterized protein</fullName>
    </submittedName>
</protein>
<gene>
    <name evidence="1" type="ORF">K1T71_007770</name>
</gene>
<evidence type="ECO:0000313" key="2">
    <source>
        <dbReference type="Proteomes" id="UP000824533"/>
    </source>
</evidence>